<reference evidence="7" key="1">
    <citation type="submission" date="2006-09" db="EMBL/GenBank/DDBJ databases">
        <title>Complete sequence of Rhodopseudomonas palustris BisA53.</title>
        <authorList>
            <consortium name="US DOE Joint Genome Institute"/>
            <person name="Copeland A."/>
            <person name="Lucas S."/>
            <person name="Lapidus A."/>
            <person name="Barry K."/>
            <person name="Detter J.C."/>
            <person name="Glavina del Rio T."/>
            <person name="Hammon N."/>
            <person name="Israni S."/>
            <person name="Dalin E."/>
            <person name="Tice H."/>
            <person name="Pitluck S."/>
            <person name="Chain P."/>
            <person name="Malfatti S."/>
            <person name="Shin M."/>
            <person name="Vergez L."/>
            <person name="Schmutz J."/>
            <person name="Larimer F."/>
            <person name="Land M."/>
            <person name="Hauser L."/>
            <person name="Pelletier D.A."/>
            <person name="Kyrpides N."/>
            <person name="Kim E."/>
            <person name="Harwood C.S."/>
            <person name="Oda Y."/>
            <person name="Richardson P."/>
        </authorList>
    </citation>
    <scope>NUCLEOTIDE SEQUENCE [LARGE SCALE GENOMIC DNA]</scope>
    <source>
        <strain evidence="7">BisA53</strain>
    </source>
</reference>
<dbReference type="FunFam" id="1.10.10.10:FF:000001">
    <property type="entry name" value="LysR family transcriptional regulator"/>
    <property type="match status" value="1"/>
</dbReference>
<organism evidence="7">
    <name type="scientific">Rhodopseudomonas palustris (strain BisA53)</name>
    <dbReference type="NCBI Taxonomy" id="316055"/>
    <lineage>
        <taxon>Bacteria</taxon>
        <taxon>Pseudomonadati</taxon>
        <taxon>Pseudomonadota</taxon>
        <taxon>Alphaproteobacteria</taxon>
        <taxon>Hyphomicrobiales</taxon>
        <taxon>Nitrobacteraceae</taxon>
        <taxon>Rhodopseudomonas</taxon>
    </lineage>
</organism>
<dbReference type="InterPro" id="IPR036390">
    <property type="entry name" value="WH_DNA-bd_sf"/>
</dbReference>
<dbReference type="eggNOG" id="COG0583">
    <property type="taxonomic scope" value="Bacteria"/>
</dbReference>
<evidence type="ECO:0000256" key="5">
    <source>
        <dbReference type="ARBA" id="ARBA00023163"/>
    </source>
</evidence>
<dbReference type="SUPFAM" id="SSF46785">
    <property type="entry name" value="Winged helix' DNA-binding domain"/>
    <property type="match status" value="1"/>
</dbReference>
<dbReference type="InterPro" id="IPR005119">
    <property type="entry name" value="LysR_subst-bd"/>
</dbReference>
<comment type="similarity">
    <text evidence="2">Belongs to the LysR transcriptional regulatory family.</text>
</comment>
<evidence type="ECO:0000256" key="2">
    <source>
        <dbReference type="ARBA" id="ARBA00009437"/>
    </source>
</evidence>
<dbReference type="PANTHER" id="PTHR30346">
    <property type="entry name" value="TRANSCRIPTIONAL DUAL REGULATOR HCAR-RELATED"/>
    <property type="match status" value="1"/>
</dbReference>
<dbReference type="CDD" id="cd08411">
    <property type="entry name" value="PBP2_OxyR"/>
    <property type="match status" value="1"/>
</dbReference>
<dbReference type="KEGG" id="rpe:RPE_3979"/>
<accession>Q07JH9</accession>
<feature type="domain" description="HTH lysR-type" evidence="6">
    <location>
        <begin position="5"/>
        <end position="62"/>
    </location>
</feature>
<name>Q07JH9_RHOP5</name>
<evidence type="ECO:0000256" key="4">
    <source>
        <dbReference type="ARBA" id="ARBA00023125"/>
    </source>
</evidence>
<dbReference type="PANTHER" id="PTHR30346:SF10">
    <property type="entry name" value="TRANSCRIPTIONAL REGULATOR OF OXIDATIVE STRESS OXYR"/>
    <property type="match status" value="1"/>
</dbReference>
<dbReference type="GO" id="GO:0032993">
    <property type="term" value="C:protein-DNA complex"/>
    <property type="evidence" value="ECO:0007669"/>
    <property type="project" value="TreeGrafter"/>
</dbReference>
<dbReference type="OrthoDB" id="9775392at2"/>
<dbReference type="AlphaFoldDB" id="Q07JH9"/>
<dbReference type="Gene3D" id="1.10.10.10">
    <property type="entry name" value="Winged helix-like DNA-binding domain superfamily/Winged helix DNA-binding domain"/>
    <property type="match status" value="1"/>
</dbReference>
<dbReference type="GO" id="GO:0003677">
    <property type="term" value="F:DNA binding"/>
    <property type="evidence" value="ECO:0007669"/>
    <property type="project" value="UniProtKB-KW"/>
</dbReference>
<dbReference type="EMBL" id="CP000463">
    <property type="protein sequence ID" value="ABJ07905.1"/>
    <property type="molecule type" value="Genomic_DNA"/>
</dbReference>
<dbReference type="InterPro" id="IPR000847">
    <property type="entry name" value="LysR_HTH_N"/>
</dbReference>
<gene>
    <name evidence="7" type="ordered locus">RPE_3979</name>
</gene>
<protein>
    <submittedName>
        <fullName evidence="7">Transcriptional regulator, LysR family</fullName>
    </submittedName>
</protein>
<evidence type="ECO:0000256" key="1">
    <source>
        <dbReference type="ARBA" id="ARBA00003502"/>
    </source>
</evidence>
<dbReference type="STRING" id="316055.RPE_3979"/>
<keyword evidence="5" id="KW-0804">Transcription</keyword>
<evidence type="ECO:0000256" key="3">
    <source>
        <dbReference type="ARBA" id="ARBA00023015"/>
    </source>
</evidence>
<sequence>MRPLPNLRQLRYLVALADHLHFGRAAESCAVTQSTLSAGIHELENQLRIAVAERTKRSVILTPVGHRLVERARLLLRDAESLMDLAADASEPMSGMVDLGVIPTISPFLLPRLVPHINRHYPSLRLTLREDKTHALLERLASGRLDLVLMAFPYDTPGCETFMLFDDTYRFACSSRHPLAKADAVNMHLLDGEALMFLEKEQCLHSHALPLFEIAAEQAVTSFAATSLHTLVAMVAENLGTTLLPDLAINGGILQGSSVTVRSIAGASNNRQIGLAWRKQSARADAFVRLGHLLRDWAAANVKPFTER</sequence>
<dbReference type="Pfam" id="PF03466">
    <property type="entry name" value="LysR_substrate"/>
    <property type="match status" value="1"/>
</dbReference>
<proteinExistence type="inferred from homology"/>
<dbReference type="Pfam" id="PF00126">
    <property type="entry name" value="HTH_1"/>
    <property type="match status" value="1"/>
</dbReference>
<keyword evidence="3" id="KW-0805">Transcription regulation</keyword>
<keyword evidence="4" id="KW-0238">DNA-binding</keyword>
<evidence type="ECO:0000259" key="6">
    <source>
        <dbReference type="PROSITE" id="PS50931"/>
    </source>
</evidence>
<comment type="function">
    <text evidence="1">NodD regulates the expression of the nodABCFE genes which encode other nodulation proteins. NodD is also a negative regulator of its own expression. Binds flavonoids as inducers.</text>
</comment>
<dbReference type="InterPro" id="IPR036388">
    <property type="entry name" value="WH-like_DNA-bd_sf"/>
</dbReference>
<dbReference type="GO" id="GO:0003700">
    <property type="term" value="F:DNA-binding transcription factor activity"/>
    <property type="evidence" value="ECO:0007669"/>
    <property type="project" value="InterPro"/>
</dbReference>
<dbReference type="PROSITE" id="PS50931">
    <property type="entry name" value="HTH_LYSR"/>
    <property type="match status" value="1"/>
</dbReference>
<evidence type="ECO:0000313" key="7">
    <source>
        <dbReference type="EMBL" id="ABJ07905.1"/>
    </source>
</evidence>
<dbReference type="SUPFAM" id="SSF53850">
    <property type="entry name" value="Periplasmic binding protein-like II"/>
    <property type="match status" value="1"/>
</dbReference>
<dbReference type="HOGENOM" id="CLU_039613_6_4_5"/>
<dbReference type="Gene3D" id="3.40.190.10">
    <property type="entry name" value="Periplasmic binding protein-like II"/>
    <property type="match status" value="2"/>
</dbReference>